<reference evidence="4" key="1">
    <citation type="submission" date="2022-11" db="UniProtKB">
        <authorList>
            <consortium name="WormBaseParasite"/>
        </authorList>
    </citation>
    <scope>IDENTIFICATION</scope>
</reference>
<keyword evidence="3" id="KW-1185">Reference proteome</keyword>
<accession>A0A915Q2G3</accession>
<protein>
    <submittedName>
        <fullName evidence="4">Uncharacterized protein</fullName>
    </submittedName>
</protein>
<keyword evidence="1" id="KW-0175">Coiled coil</keyword>
<evidence type="ECO:0000256" key="2">
    <source>
        <dbReference type="SAM" id="MobiDB-lite"/>
    </source>
</evidence>
<dbReference type="WBParaSite" id="sdigi.contig618.g9241.t1">
    <property type="protein sequence ID" value="sdigi.contig618.g9241.t1"/>
    <property type="gene ID" value="sdigi.contig618.g9241"/>
</dbReference>
<name>A0A915Q2G3_9BILA</name>
<sequence length="122" mass="13700">MTSGEDALRQQITELKEKIASVEHEMAHLQKRRRAYIAKMRLMNHLDGHHIKGDTEHTSSSDESFTTNELLELSLSSISSSILGSDGTFDDDGQNDSESGKSVENGQRDRHRQTENQKTGDE</sequence>
<dbReference type="Proteomes" id="UP000887581">
    <property type="component" value="Unplaced"/>
</dbReference>
<evidence type="ECO:0000313" key="3">
    <source>
        <dbReference type="Proteomes" id="UP000887581"/>
    </source>
</evidence>
<feature type="compositionally biased region" description="Basic and acidic residues" evidence="2">
    <location>
        <begin position="98"/>
        <end position="122"/>
    </location>
</feature>
<dbReference type="AlphaFoldDB" id="A0A915Q2G3"/>
<proteinExistence type="predicted"/>
<organism evidence="3 4">
    <name type="scientific">Setaria digitata</name>
    <dbReference type="NCBI Taxonomy" id="48799"/>
    <lineage>
        <taxon>Eukaryota</taxon>
        <taxon>Metazoa</taxon>
        <taxon>Ecdysozoa</taxon>
        <taxon>Nematoda</taxon>
        <taxon>Chromadorea</taxon>
        <taxon>Rhabditida</taxon>
        <taxon>Spirurina</taxon>
        <taxon>Spiruromorpha</taxon>
        <taxon>Filarioidea</taxon>
        <taxon>Setariidae</taxon>
        <taxon>Setaria</taxon>
    </lineage>
</organism>
<evidence type="ECO:0000256" key="1">
    <source>
        <dbReference type="SAM" id="Coils"/>
    </source>
</evidence>
<feature type="region of interest" description="Disordered" evidence="2">
    <location>
        <begin position="82"/>
        <end position="122"/>
    </location>
</feature>
<evidence type="ECO:0000313" key="4">
    <source>
        <dbReference type="WBParaSite" id="sdigi.contig618.g9241.t1"/>
    </source>
</evidence>
<feature type="coiled-coil region" evidence="1">
    <location>
        <begin position="5"/>
        <end position="39"/>
    </location>
</feature>